<dbReference type="KEGG" id="dov:DSCO28_08890"/>
<name>A0A5K7ZR06_9BACT</name>
<feature type="domain" description="Right handed beta helix" evidence="4">
    <location>
        <begin position="153"/>
        <end position="318"/>
    </location>
</feature>
<dbReference type="SUPFAM" id="SSF51126">
    <property type="entry name" value="Pectin lyase-like"/>
    <property type="match status" value="1"/>
</dbReference>
<dbReference type="InterPro" id="IPR011050">
    <property type="entry name" value="Pectin_lyase_fold/virulence"/>
</dbReference>
<dbReference type="Proteomes" id="UP000425960">
    <property type="component" value="Chromosome"/>
</dbReference>
<dbReference type="SMART" id="SM00710">
    <property type="entry name" value="PbH1"/>
    <property type="match status" value="5"/>
</dbReference>
<dbReference type="GO" id="GO:0005576">
    <property type="term" value="C:extracellular region"/>
    <property type="evidence" value="ECO:0007669"/>
    <property type="project" value="UniProtKB-SubCell"/>
</dbReference>
<dbReference type="PANTHER" id="PTHR40088">
    <property type="entry name" value="PECTATE LYASE (EUROFUNG)"/>
    <property type="match status" value="1"/>
</dbReference>
<evidence type="ECO:0000256" key="2">
    <source>
        <dbReference type="ARBA" id="ARBA00022525"/>
    </source>
</evidence>
<accession>A0A5K7ZR06</accession>
<dbReference type="AlphaFoldDB" id="A0A5K7ZR06"/>
<dbReference type="EMBL" id="AP021876">
    <property type="protein sequence ID" value="BBO80323.1"/>
    <property type="molecule type" value="Genomic_DNA"/>
</dbReference>
<evidence type="ECO:0000313" key="5">
    <source>
        <dbReference type="EMBL" id="BBO80323.1"/>
    </source>
</evidence>
<organism evidence="5 6">
    <name type="scientific">Desulfosarcina ovata subsp. sediminis</name>
    <dbReference type="NCBI Taxonomy" id="885957"/>
    <lineage>
        <taxon>Bacteria</taxon>
        <taxon>Pseudomonadati</taxon>
        <taxon>Thermodesulfobacteriota</taxon>
        <taxon>Desulfobacteria</taxon>
        <taxon>Desulfobacterales</taxon>
        <taxon>Desulfosarcinaceae</taxon>
        <taxon>Desulfosarcina</taxon>
    </lineage>
</organism>
<keyword evidence="3" id="KW-0732">Signal</keyword>
<proteinExistence type="predicted"/>
<keyword evidence="2" id="KW-0964">Secreted</keyword>
<reference evidence="5 6" key="1">
    <citation type="submission" date="2019-11" db="EMBL/GenBank/DDBJ databases">
        <title>Comparative genomics of hydrocarbon-degrading Desulfosarcina strains.</title>
        <authorList>
            <person name="Watanabe M."/>
            <person name="Kojima H."/>
            <person name="Fukui M."/>
        </authorList>
    </citation>
    <scope>NUCLEOTIDE SEQUENCE [LARGE SCALE GENOMIC DNA]</scope>
    <source>
        <strain evidence="5 6">28bB2T</strain>
    </source>
</reference>
<dbReference type="Gene3D" id="2.160.20.10">
    <property type="entry name" value="Single-stranded right-handed beta-helix, Pectin lyase-like"/>
    <property type="match status" value="1"/>
</dbReference>
<protein>
    <recommendedName>
        <fullName evidence="4">Right handed beta helix domain-containing protein</fullName>
    </recommendedName>
</protein>
<evidence type="ECO:0000259" key="4">
    <source>
        <dbReference type="Pfam" id="PF13229"/>
    </source>
</evidence>
<gene>
    <name evidence="5" type="ORF">DSCO28_08890</name>
</gene>
<dbReference type="RefSeq" id="WP_173179066.1">
    <property type="nucleotide sequence ID" value="NZ_AP021876.1"/>
</dbReference>
<evidence type="ECO:0000256" key="3">
    <source>
        <dbReference type="ARBA" id="ARBA00022729"/>
    </source>
</evidence>
<evidence type="ECO:0000256" key="1">
    <source>
        <dbReference type="ARBA" id="ARBA00004613"/>
    </source>
</evidence>
<comment type="subcellular location">
    <subcellularLocation>
        <location evidence="1">Secreted</location>
    </subcellularLocation>
</comment>
<dbReference type="PANTHER" id="PTHR40088:SF2">
    <property type="entry name" value="SECRETED SUGAR HYDROLASE"/>
    <property type="match status" value="1"/>
</dbReference>
<dbReference type="InterPro" id="IPR052052">
    <property type="entry name" value="Polysaccharide_Lyase_9"/>
</dbReference>
<evidence type="ECO:0000313" key="6">
    <source>
        <dbReference type="Proteomes" id="UP000425960"/>
    </source>
</evidence>
<sequence length="378" mass="41611">MRKITDSRHTAYRSYGMVLFVLFLASWTTAWSETYYVSSTGNDEADGSIDQPLKTLVAAVAKIQPGDRMLIHEGIYAEMLDVTRSGTADQPITVEPVAGATVRIDATGLRHGVIIYDADYIIVRGLTIENSLRSGIHIHDHQNGGYGANFNCIEGNTIRRCGTEGFNGIYVGGHSNQVFSNQVIGNAFKTDESDNIGHGIYVLGNDNQVGGNIVRANAGVGIRLEGERNRFEDNVIEDNLDFGITIWVDAPMKGEDLVIRNNVLRDNQRGGISVYGQGDGEKPRNVLLSGNIIVNQNGEYGIRVMEGCCQVRLMENTFQGAFSKAVLYLDEASLVGYEEHDSHIESTGGFYFKNKTYDSYTAYKQAYLVDPVNLRKAP</sequence>
<dbReference type="Pfam" id="PF13229">
    <property type="entry name" value="Beta_helix"/>
    <property type="match status" value="1"/>
</dbReference>
<dbReference type="InterPro" id="IPR006626">
    <property type="entry name" value="PbH1"/>
</dbReference>
<dbReference type="GO" id="GO:0016837">
    <property type="term" value="F:carbon-oxygen lyase activity, acting on polysaccharides"/>
    <property type="evidence" value="ECO:0007669"/>
    <property type="project" value="TreeGrafter"/>
</dbReference>
<dbReference type="InterPro" id="IPR039448">
    <property type="entry name" value="Beta_helix"/>
</dbReference>
<dbReference type="InterPro" id="IPR012334">
    <property type="entry name" value="Pectin_lyas_fold"/>
</dbReference>